<reference evidence="3" key="1">
    <citation type="submission" date="2022-08" db="UniProtKB">
        <authorList>
            <consortium name="EnsemblMetazoa"/>
        </authorList>
    </citation>
    <scope>IDENTIFICATION</scope>
    <source>
        <strain evidence="3">05x7-T-G4-1.051#20</strain>
    </source>
</reference>
<dbReference type="Gene3D" id="3.40.50.10190">
    <property type="entry name" value="BRCT domain"/>
    <property type="match status" value="3"/>
</dbReference>
<dbReference type="Pfam" id="PF00533">
    <property type="entry name" value="BRCT"/>
    <property type="match status" value="1"/>
</dbReference>
<feature type="region of interest" description="Disordered" evidence="1">
    <location>
        <begin position="360"/>
        <end position="413"/>
    </location>
</feature>
<dbReference type="PANTHER" id="PTHR14625">
    <property type="entry name" value="MICROCEPHALIN"/>
    <property type="match status" value="1"/>
</dbReference>
<feature type="region of interest" description="Disordered" evidence="1">
    <location>
        <begin position="1"/>
        <end position="43"/>
    </location>
</feature>
<feature type="compositionally biased region" description="Polar residues" evidence="1">
    <location>
        <begin position="748"/>
        <end position="760"/>
    </location>
</feature>
<feature type="region of interest" description="Disordered" evidence="1">
    <location>
        <begin position="583"/>
        <end position="671"/>
    </location>
</feature>
<accession>A0A8W8NUR4</accession>
<feature type="compositionally biased region" description="Polar residues" evidence="1">
    <location>
        <begin position="311"/>
        <end position="324"/>
    </location>
</feature>
<feature type="compositionally biased region" description="Basic and acidic residues" evidence="1">
    <location>
        <begin position="655"/>
        <end position="664"/>
    </location>
</feature>
<dbReference type="OMA" id="AMEPRMT"/>
<dbReference type="CDD" id="cd17736">
    <property type="entry name" value="BRCT_microcephalin_rpt2"/>
    <property type="match status" value="1"/>
</dbReference>
<evidence type="ECO:0000259" key="2">
    <source>
        <dbReference type="PROSITE" id="PS50172"/>
    </source>
</evidence>
<feature type="region of interest" description="Disordered" evidence="1">
    <location>
        <begin position="420"/>
        <end position="439"/>
    </location>
</feature>
<protein>
    <recommendedName>
        <fullName evidence="2">BRCT domain-containing protein</fullName>
    </recommendedName>
</protein>
<evidence type="ECO:0000256" key="1">
    <source>
        <dbReference type="SAM" id="MobiDB-lite"/>
    </source>
</evidence>
<dbReference type="InterPro" id="IPR036420">
    <property type="entry name" value="BRCT_dom_sf"/>
</dbReference>
<feature type="domain" description="BRCT" evidence="2">
    <location>
        <begin position="782"/>
        <end position="840"/>
    </location>
</feature>
<feature type="compositionally biased region" description="Basic and acidic residues" evidence="1">
    <location>
        <begin position="425"/>
        <end position="439"/>
    </location>
</feature>
<dbReference type="Pfam" id="PF12738">
    <property type="entry name" value="PTCB-BRCT"/>
    <property type="match status" value="1"/>
</dbReference>
<feature type="domain" description="BRCT" evidence="2">
    <location>
        <begin position="861"/>
        <end position="940"/>
    </location>
</feature>
<feature type="compositionally biased region" description="Basic and acidic residues" evidence="1">
    <location>
        <begin position="450"/>
        <end position="463"/>
    </location>
</feature>
<feature type="region of interest" description="Disordered" evidence="1">
    <location>
        <begin position="238"/>
        <end position="262"/>
    </location>
</feature>
<feature type="region of interest" description="Disordered" evidence="1">
    <location>
        <begin position="450"/>
        <end position="495"/>
    </location>
</feature>
<dbReference type="Proteomes" id="UP000005408">
    <property type="component" value="Unassembled WGS sequence"/>
</dbReference>
<dbReference type="EnsemblMetazoa" id="G835.3">
    <property type="protein sequence ID" value="G835.3:cds"/>
    <property type="gene ID" value="G835"/>
</dbReference>
<feature type="domain" description="BRCT" evidence="2">
    <location>
        <begin position="76"/>
        <end position="166"/>
    </location>
</feature>
<keyword evidence="4" id="KW-1185">Reference proteome</keyword>
<dbReference type="PROSITE" id="PS50172">
    <property type="entry name" value="BRCT"/>
    <property type="match status" value="3"/>
</dbReference>
<evidence type="ECO:0000313" key="3">
    <source>
        <dbReference type="EnsemblMetazoa" id="G835.3:cds"/>
    </source>
</evidence>
<name>A0A8W8NUR4_MAGGI</name>
<feature type="compositionally biased region" description="Basic residues" evidence="1">
    <location>
        <begin position="597"/>
        <end position="608"/>
    </location>
</feature>
<dbReference type="InterPro" id="IPR001357">
    <property type="entry name" value="BRCT_dom"/>
</dbReference>
<dbReference type="CDD" id="cd17716">
    <property type="entry name" value="BRCT_microcephalin_rpt1"/>
    <property type="match status" value="1"/>
</dbReference>
<feature type="region of interest" description="Disordered" evidence="1">
    <location>
        <begin position="708"/>
        <end position="760"/>
    </location>
</feature>
<feature type="region of interest" description="Disordered" evidence="1">
    <location>
        <begin position="310"/>
        <end position="343"/>
    </location>
</feature>
<feature type="compositionally biased region" description="Low complexity" evidence="1">
    <location>
        <begin position="723"/>
        <end position="733"/>
    </location>
</feature>
<dbReference type="SUPFAM" id="SSF52113">
    <property type="entry name" value="BRCT domain"/>
    <property type="match status" value="3"/>
</dbReference>
<proteinExistence type="predicted"/>
<sequence>MKHGKEGQKKKSTTPTNVKSVLSKQMSSATSSGHHSNQKLDERKSKVAFALNNNDQIISLEDGLDMEDQLPATQPVDDRVLKDVVAYVEVRSTNDNRSKAICRELVQLGAVVAKTFTDDVTHVVLKEGSKRTINKATKKGVHLVSVLWVDSCKQNQNHVNERHYPAMLPDRKGTPLYIAKLKKAKSMQPRDFEDDLASSAERFAKKKKKLEMDRLKSTETTPCNSPLLGAVLVEDTQPRGSPFPSSETHTPIRLAIPDTPPSMRAKMKELNKQDNNMEDGNISENQYEKPEFDEPLQRRLFTGLGGMDCQSPETATTDKTTPAQIPSPVGTLTPKETKVRASCRRKSVASVSFKDNIGNLQKRKDEASRNSLPEITNKEEKVKKNPTQRRKSMAALSKTQAESEEVLQRRVSTRRRSVMIAPMESKTETRNPEKQSKKSLEKIEMFLESDRNASKDSAARIADDTETLCDNNSESEKRGENPSEDVEDGCNHAPVDERNSKIFTKTKSRRRSSMIAAKHIENLLDDGNLDTDVQPAKNQNASKNMDVKILKPKKRLLAAYDMEPHSFLIEPTMCSEKVFSKLLDNTPDSTSTQVTKKDKKLQGRKRKNHSVDESQNTRKKCRKSNEKSESSSNSKATRSAISENESSLVTQNLNKEQDVSRDVSENESTLGSSMSVVFSESTCSNLFNMTRPRQSIDEFNLRTKFNSKKVRRKKKALSDSAFSSLNTGSDSSSTAEEDKKVRKMKRNPSFTKTSPQRPSLVMTSLHSHEQDVVISVVKKLKGFTITDHVNDSTTHVVCGGPRRTLNILHGITRGCWVLRKEWVMESLEAKKWLPEEGYEVTDWFPSAQETRFSRQTSQENAPQLLFSSMGVFYVTPKAVPPRHHLMELIQRCAGKVTSSSSKADIYVGSDFLPEKTSVNPLWILDCVTQNRVMSMDSYLLGRPKRESSPEY</sequence>
<dbReference type="SMART" id="SM00292">
    <property type="entry name" value="BRCT"/>
    <property type="match status" value="3"/>
</dbReference>
<feature type="compositionally biased region" description="Polar residues" evidence="1">
    <location>
        <begin position="636"/>
        <end position="654"/>
    </location>
</feature>
<dbReference type="AlphaFoldDB" id="A0A8W8NUR4"/>
<organism evidence="3 4">
    <name type="scientific">Magallana gigas</name>
    <name type="common">Pacific oyster</name>
    <name type="synonym">Crassostrea gigas</name>
    <dbReference type="NCBI Taxonomy" id="29159"/>
    <lineage>
        <taxon>Eukaryota</taxon>
        <taxon>Metazoa</taxon>
        <taxon>Spiralia</taxon>
        <taxon>Lophotrochozoa</taxon>
        <taxon>Mollusca</taxon>
        <taxon>Bivalvia</taxon>
        <taxon>Autobranchia</taxon>
        <taxon>Pteriomorphia</taxon>
        <taxon>Ostreida</taxon>
        <taxon>Ostreoidea</taxon>
        <taxon>Ostreidae</taxon>
        <taxon>Magallana</taxon>
    </lineage>
</organism>
<feature type="compositionally biased region" description="Polar residues" evidence="1">
    <location>
        <begin position="13"/>
        <end position="35"/>
    </location>
</feature>
<dbReference type="CDD" id="cd17751">
    <property type="entry name" value="BRCT_microcephalin_rpt3"/>
    <property type="match status" value="1"/>
</dbReference>
<dbReference type="GO" id="GO:0000278">
    <property type="term" value="P:mitotic cell cycle"/>
    <property type="evidence" value="ECO:0007669"/>
    <property type="project" value="TreeGrafter"/>
</dbReference>
<dbReference type="Pfam" id="PF16589">
    <property type="entry name" value="BRCT_2"/>
    <property type="match status" value="1"/>
</dbReference>
<evidence type="ECO:0000313" key="4">
    <source>
        <dbReference type="Proteomes" id="UP000005408"/>
    </source>
</evidence>
<dbReference type="PANTHER" id="PTHR14625:SF3">
    <property type="entry name" value="MICROCEPHALIN"/>
    <property type="match status" value="1"/>
</dbReference>
<dbReference type="InterPro" id="IPR022047">
    <property type="entry name" value="Microcephalin-like"/>
</dbReference>